<dbReference type="GO" id="GO:0005739">
    <property type="term" value="C:mitochondrion"/>
    <property type="evidence" value="ECO:0007669"/>
    <property type="project" value="TreeGrafter"/>
</dbReference>
<reference evidence="1" key="1">
    <citation type="journal article" date="2015" name="Sci. Rep.">
        <title>Tissue- and time-dependent transcription in Ixodes ricinus salivary glands and midguts when blood feeding on the vertebrate host.</title>
        <authorList>
            <person name="Kotsyfakis M."/>
            <person name="Schwarz A."/>
            <person name="Erhart J."/>
            <person name="Ribeiro J.M."/>
        </authorList>
    </citation>
    <scope>NUCLEOTIDE SEQUENCE</scope>
    <source>
        <tissue evidence="1">Salivary gland and midgut</tissue>
    </source>
</reference>
<dbReference type="InterPro" id="IPR029045">
    <property type="entry name" value="ClpP/crotonase-like_dom_sf"/>
</dbReference>
<dbReference type="SUPFAM" id="SSF52096">
    <property type="entry name" value="ClpP/crotonase"/>
    <property type="match status" value="1"/>
</dbReference>
<protein>
    <submittedName>
        <fullName evidence="1">Putative enoyl-coa hydratase</fullName>
    </submittedName>
</protein>
<accession>V5HAH5</accession>
<sequence>MYTALCLRTLLAPRKALTGLEVLKRRLASASYQHILVEKRGAQQNVALITLNRPKALNALCSPLMKELGDAIEELNKDSTVGAIVITGSEKAFAAGADIKEMQPLKFAQCFTGNFLGEWDESGHSLSSPPLQPYNGLRVGRRLRVWP</sequence>
<dbReference type="PANTHER" id="PTHR11941:SF54">
    <property type="entry name" value="ENOYL-COA HYDRATASE, MITOCHONDRIAL"/>
    <property type="match status" value="1"/>
</dbReference>
<dbReference type="Gene3D" id="3.90.226.10">
    <property type="entry name" value="2-enoyl-CoA Hydratase, Chain A, domain 1"/>
    <property type="match status" value="1"/>
</dbReference>
<name>V5HAH5_IXORI</name>
<dbReference type="InterPro" id="IPR001753">
    <property type="entry name" value="Enoyl-CoA_hydra/iso"/>
</dbReference>
<organism evidence="1">
    <name type="scientific">Ixodes ricinus</name>
    <name type="common">Common tick</name>
    <name type="synonym">Acarus ricinus</name>
    <dbReference type="NCBI Taxonomy" id="34613"/>
    <lineage>
        <taxon>Eukaryota</taxon>
        <taxon>Metazoa</taxon>
        <taxon>Ecdysozoa</taxon>
        <taxon>Arthropoda</taxon>
        <taxon>Chelicerata</taxon>
        <taxon>Arachnida</taxon>
        <taxon>Acari</taxon>
        <taxon>Parasitiformes</taxon>
        <taxon>Ixodida</taxon>
        <taxon>Ixodoidea</taxon>
        <taxon>Ixodidae</taxon>
        <taxon>Ixodinae</taxon>
        <taxon>Ixodes</taxon>
    </lineage>
</organism>
<proteinExistence type="evidence at transcript level"/>
<dbReference type="PANTHER" id="PTHR11941">
    <property type="entry name" value="ENOYL-COA HYDRATASE-RELATED"/>
    <property type="match status" value="1"/>
</dbReference>
<dbReference type="CDD" id="cd06558">
    <property type="entry name" value="crotonase-like"/>
    <property type="match status" value="1"/>
</dbReference>
<evidence type="ECO:0000313" key="1">
    <source>
        <dbReference type="EMBL" id="JAB80365.1"/>
    </source>
</evidence>
<dbReference type="GO" id="GO:0006635">
    <property type="term" value="P:fatty acid beta-oxidation"/>
    <property type="evidence" value="ECO:0007669"/>
    <property type="project" value="TreeGrafter"/>
</dbReference>
<dbReference type="EMBL" id="GANP01004103">
    <property type="protein sequence ID" value="JAB80365.1"/>
    <property type="molecule type" value="mRNA"/>
</dbReference>
<dbReference type="GO" id="GO:0003824">
    <property type="term" value="F:catalytic activity"/>
    <property type="evidence" value="ECO:0007669"/>
    <property type="project" value="UniProtKB-ARBA"/>
</dbReference>
<dbReference type="Pfam" id="PF00378">
    <property type="entry name" value="ECH_1"/>
    <property type="match status" value="1"/>
</dbReference>
<dbReference type="AlphaFoldDB" id="V5HAH5"/>